<protein>
    <recommendedName>
        <fullName evidence="2">Putative 8-amino-7-oxononanoate synthase</fullName>
    </recommendedName>
</protein>
<dbReference type="Proteomes" id="UP000645257">
    <property type="component" value="Unassembled WGS sequence"/>
</dbReference>
<comment type="similarity">
    <text evidence="6">Belongs to the class-II pyridoxal-phosphate-dependent aminotransferase family.</text>
</comment>
<evidence type="ECO:0000256" key="2">
    <source>
        <dbReference type="ARBA" id="ARBA00021531"/>
    </source>
</evidence>
<evidence type="ECO:0000313" key="8">
    <source>
        <dbReference type="EMBL" id="GGY12368.1"/>
    </source>
</evidence>
<evidence type="ECO:0000256" key="1">
    <source>
        <dbReference type="ARBA" id="ARBA00001933"/>
    </source>
</evidence>
<dbReference type="EMBL" id="BMYX01000006">
    <property type="protein sequence ID" value="GGY12368.1"/>
    <property type="molecule type" value="Genomic_DNA"/>
</dbReference>
<dbReference type="InterPro" id="IPR015424">
    <property type="entry name" value="PyrdxlP-dep_Trfase"/>
</dbReference>
<keyword evidence="9" id="KW-1185">Reference proteome</keyword>
<reference evidence="8" key="1">
    <citation type="journal article" date="2014" name="Int. J. Syst. Evol. Microbiol.">
        <title>Complete genome sequence of Corynebacterium casei LMG S-19264T (=DSM 44701T), isolated from a smear-ripened cheese.</title>
        <authorList>
            <consortium name="US DOE Joint Genome Institute (JGI-PGF)"/>
            <person name="Walter F."/>
            <person name="Albersmeier A."/>
            <person name="Kalinowski J."/>
            <person name="Ruckert C."/>
        </authorList>
    </citation>
    <scope>NUCLEOTIDE SEQUENCE</scope>
    <source>
        <strain evidence="8">KCTC 32182</strain>
    </source>
</reference>
<evidence type="ECO:0000313" key="9">
    <source>
        <dbReference type="Proteomes" id="UP000645257"/>
    </source>
</evidence>
<organism evidence="8 9">
    <name type="scientific">Paludibacterium paludis</name>
    <dbReference type="NCBI Taxonomy" id="1225769"/>
    <lineage>
        <taxon>Bacteria</taxon>
        <taxon>Pseudomonadati</taxon>
        <taxon>Pseudomonadota</taxon>
        <taxon>Betaproteobacteria</taxon>
        <taxon>Neisseriales</taxon>
        <taxon>Chromobacteriaceae</taxon>
        <taxon>Paludibacterium</taxon>
    </lineage>
</organism>
<dbReference type="PROSITE" id="PS00599">
    <property type="entry name" value="AA_TRANSFER_CLASS_2"/>
    <property type="match status" value="1"/>
</dbReference>
<accession>A0A918P1J8</accession>
<keyword evidence="4" id="KW-0808">Transferase</keyword>
<proteinExistence type="inferred from homology"/>
<evidence type="ECO:0000256" key="6">
    <source>
        <dbReference type="RuleBase" id="RU003693"/>
    </source>
</evidence>
<dbReference type="Gene3D" id="3.40.640.10">
    <property type="entry name" value="Type I PLP-dependent aspartate aminotransferase-like (Major domain)"/>
    <property type="match status" value="1"/>
</dbReference>
<dbReference type="SUPFAM" id="SSF53383">
    <property type="entry name" value="PLP-dependent transferases"/>
    <property type="match status" value="1"/>
</dbReference>
<dbReference type="AlphaFoldDB" id="A0A918P1J8"/>
<dbReference type="InterPro" id="IPR015422">
    <property type="entry name" value="PyrdxlP-dep_Trfase_small"/>
</dbReference>
<comment type="caution">
    <text evidence="8">The sequence shown here is derived from an EMBL/GenBank/DDBJ whole genome shotgun (WGS) entry which is preliminary data.</text>
</comment>
<dbReference type="RefSeq" id="WP_189532756.1">
    <property type="nucleotide sequence ID" value="NZ_BMYX01000006.1"/>
</dbReference>
<reference evidence="8" key="2">
    <citation type="submission" date="2020-09" db="EMBL/GenBank/DDBJ databases">
        <authorList>
            <person name="Sun Q."/>
            <person name="Kim S."/>
        </authorList>
    </citation>
    <scope>NUCLEOTIDE SEQUENCE</scope>
    <source>
        <strain evidence="8">KCTC 32182</strain>
    </source>
</reference>
<dbReference type="Gene3D" id="3.90.1150.10">
    <property type="entry name" value="Aspartate Aminotransferase, domain 1"/>
    <property type="match status" value="1"/>
</dbReference>
<dbReference type="InterPro" id="IPR001917">
    <property type="entry name" value="Aminotrans_II_pyridoxalP_BS"/>
</dbReference>
<gene>
    <name evidence="8" type="ORF">GCM10011289_14380</name>
</gene>
<evidence type="ECO:0000256" key="3">
    <source>
        <dbReference type="ARBA" id="ARBA00022576"/>
    </source>
</evidence>
<comment type="cofactor">
    <cofactor evidence="1 6">
        <name>pyridoxal 5'-phosphate</name>
        <dbReference type="ChEBI" id="CHEBI:597326"/>
    </cofactor>
</comment>
<dbReference type="InterPro" id="IPR004839">
    <property type="entry name" value="Aminotransferase_I/II_large"/>
</dbReference>
<name>A0A918P1J8_9NEIS</name>
<dbReference type="CDD" id="cd00609">
    <property type="entry name" value="AAT_like"/>
    <property type="match status" value="1"/>
</dbReference>
<dbReference type="InterPro" id="IPR015421">
    <property type="entry name" value="PyrdxlP-dep_Trfase_major"/>
</dbReference>
<evidence type="ECO:0000256" key="4">
    <source>
        <dbReference type="ARBA" id="ARBA00022679"/>
    </source>
</evidence>
<dbReference type="GO" id="GO:0030170">
    <property type="term" value="F:pyridoxal phosphate binding"/>
    <property type="evidence" value="ECO:0007669"/>
    <property type="project" value="InterPro"/>
</dbReference>
<dbReference type="GO" id="GO:0008483">
    <property type="term" value="F:transaminase activity"/>
    <property type="evidence" value="ECO:0007669"/>
    <property type="project" value="UniProtKB-KW"/>
</dbReference>
<evidence type="ECO:0000256" key="5">
    <source>
        <dbReference type="ARBA" id="ARBA00022898"/>
    </source>
</evidence>
<keyword evidence="5 6" id="KW-0663">Pyridoxal phosphate</keyword>
<dbReference type="PANTHER" id="PTHR42885:SF2">
    <property type="entry name" value="HISTIDINOL-PHOSPHATE AMINOTRANSFERASE"/>
    <property type="match status" value="1"/>
</dbReference>
<dbReference type="Pfam" id="PF00155">
    <property type="entry name" value="Aminotran_1_2"/>
    <property type="match status" value="1"/>
</dbReference>
<evidence type="ECO:0000259" key="7">
    <source>
        <dbReference type="Pfam" id="PF00155"/>
    </source>
</evidence>
<dbReference type="PANTHER" id="PTHR42885">
    <property type="entry name" value="HISTIDINOL-PHOSPHATE AMINOTRANSFERASE-RELATED"/>
    <property type="match status" value="1"/>
</dbReference>
<sequence length="362" mass="39209">MTRYARHLAAQRIANPFPGIVRLEKAIGGPITARIGSNESLPLEGSPLETLFGEAVAELARLYPDPYAHRLREQAAAANGTAPDTIVFDTGADSLILLALRLFCSAGDRVVCTAGTYPTFGYFARGQGLAIIETDYLDRLTSPRVDLDAMAEAAGRHDARLVYLANPDNPTGHAWDMATLRAFRRALPADTLLLLDEAYRDFCDDADSDNGPIDGVIRLRTLSKAFALAGLRVGYAIAPAQWVERADEIRPQYALSSIAQVAAQAALDHPAHSKQLIARTLALKNDLAHILSSHGLRVLPSATNFLAICYDTPDEAARRQKALLAQGIAVHRPPHEATAHLLRVTVHPHSFEPAVIEGLTLR</sequence>
<feature type="domain" description="Aminotransferase class I/classII large" evidence="7">
    <location>
        <begin position="61"/>
        <end position="347"/>
    </location>
</feature>
<keyword evidence="3 8" id="KW-0032">Aminotransferase</keyword>